<evidence type="ECO:0000256" key="1">
    <source>
        <dbReference type="SAM" id="MobiDB-lite"/>
    </source>
</evidence>
<organism evidence="2 3">
    <name type="scientific">Streptomyces tsukubensis (strain DSM 42081 / NBRC 108919 / NRRL 18488 / 9993)</name>
    <dbReference type="NCBI Taxonomy" id="1114943"/>
    <lineage>
        <taxon>Bacteria</taxon>
        <taxon>Bacillati</taxon>
        <taxon>Actinomycetota</taxon>
        <taxon>Actinomycetes</taxon>
        <taxon>Kitasatosporales</taxon>
        <taxon>Streptomycetaceae</taxon>
        <taxon>Streptomyces</taxon>
    </lineage>
</organism>
<name>A0A7G3UEN8_STRT9</name>
<protein>
    <submittedName>
        <fullName evidence="2">Uncharacterized protein</fullName>
    </submittedName>
</protein>
<sequence>MIGGGALATVVIAGVVATGIVMSNDDTKGSGEAKGGASGSSAPASAAPGPSFSSVAPLPPPDPNDFIADEKKDRAPLTLDGFFPGAQITVNGRTYAEAAAHSTAACASAAQRALASTLQGSGCDRMFRATYHQDGLAVTVGIAVFGTTAEAQRAKQTSRNIRPLAGKGVGNFCQGGPVCLVTSNQVGRYAYYTSTGYTSGKSVTSGDTKAYRLNNDVADFVFRQIAARGTAQASAAAGAPG</sequence>
<dbReference type="EMBL" id="CP029159">
    <property type="protein sequence ID" value="QKM68001.1"/>
    <property type="molecule type" value="Genomic_DNA"/>
</dbReference>
<reference evidence="2 3" key="1">
    <citation type="journal article" date="2012" name="J. Bacteriol.">
        <title>Draft genome of Streptomyces tsukubaensis NRRL 18488, the producer of the clinically important immunosuppressant tacrolimus (FK506).</title>
        <authorList>
            <person name="Barreiro C."/>
            <person name="Prieto C."/>
            <person name="Sola-Landa A."/>
            <person name="Solera E."/>
            <person name="Martinez-Castro M."/>
            <person name="Perez-Redondo R."/>
            <person name="Garcia-Estrada C."/>
            <person name="Aparicio J.F."/>
            <person name="Fernandez-Martinez L.T."/>
            <person name="Santos-Aberturas J."/>
            <person name="Salehi-Najafabadi Z."/>
            <person name="Rodriguez-Garcia A."/>
            <person name="Tauch A."/>
            <person name="Martin J.F."/>
        </authorList>
    </citation>
    <scope>NUCLEOTIDE SEQUENCE [LARGE SCALE GENOMIC DNA]</scope>
    <source>
        <strain evidence="3">DSM 42081 / NBRC 108919 / NRRL 18488 / 9993</strain>
    </source>
</reference>
<accession>A0A7G3UEN8</accession>
<proteinExistence type="predicted"/>
<gene>
    <name evidence="2" type="ORF">STSU_013295</name>
</gene>
<dbReference type="AlphaFoldDB" id="A0A7G3UEN8"/>
<evidence type="ECO:0000313" key="2">
    <source>
        <dbReference type="EMBL" id="QKM68001.1"/>
    </source>
</evidence>
<evidence type="ECO:0000313" key="3">
    <source>
        <dbReference type="Proteomes" id="UP000005940"/>
    </source>
</evidence>
<keyword evidence="3" id="KW-1185">Reference proteome</keyword>
<feature type="compositionally biased region" description="Low complexity" evidence="1">
    <location>
        <begin position="39"/>
        <end position="56"/>
    </location>
</feature>
<feature type="region of interest" description="Disordered" evidence="1">
    <location>
        <begin position="23"/>
        <end position="69"/>
    </location>
</feature>
<dbReference type="Proteomes" id="UP000005940">
    <property type="component" value="Chromosome"/>
</dbReference>